<dbReference type="InterPro" id="IPR011701">
    <property type="entry name" value="MFS"/>
</dbReference>
<feature type="region of interest" description="Disordered" evidence="5">
    <location>
        <begin position="195"/>
        <end position="219"/>
    </location>
</feature>
<feature type="transmembrane region" description="Helical" evidence="6">
    <location>
        <begin position="66"/>
        <end position="84"/>
    </location>
</feature>
<dbReference type="InterPro" id="IPR052524">
    <property type="entry name" value="MFS_Cyanate_Porter"/>
</dbReference>
<evidence type="ECO:0000313" key="9">
    <source>
        <dbReference type="Proteomes" id="UP000465241"/>
    </source>
</evidence>
<feature type="transmembrane region" description="Helical" evidence="6">
    <location>
        <begin position="123"/>
        <end position="144"/>
    </location>
</feature>
<evidence type="ECO:0000256" key="4">
    <source>
        <dbReference type="ARBA" id="ARBA00023136"/>
    </source>
</evidence>
<proteinExistence type="predicted"/>
<sequence>MVAVVLTALNLRPAVTSVAPLLSEMREEFGVSATWAGLLTTLPALCFAAAGLTAPRLSARIGLGRTVSLSLLIIATGLLIRAAGGSTTVLGASLVACAGIALVNVLIPVVIKGSFPARIGLMTGIYTAALQAGGALGSAVTPGLEGPLGGWRPALAVWAALALIALAVWVPVSRRHGAAWVRRIEHAEHRTTARWKSASARANSSSPERRQSWLRANSARSSPSSSAVWLSAASRAPSTSRARRTCRISRSSLPHSRRSAPDTSLVART</sequence>
<dbReference type="PANTHER" id="PTHR23523">
    <property type="match status" value="1"/>
</dbReference>
<feature type="transmembrane region" description="Helical" evidence="6">
    <location>
        <begin position="150"/>
        <end position="172"/>
    </location>
</feature>
<dbReference type="AlphaFoldDB" id="A0A7I9WR61"/>
<feature type="transmembrane region" description="Helical" evidence="6">
    <location>
        <begin position="90"/>
        <end position="111"/>
    </location>
</feature>
<feature type="domain" description="Major facilitator superfamily (MFS) profile" evidence="7">
    <location>
        <begin position="1"/>
        <end position="269"/>
    </location>
</feature>
<name>A0A7I9WR61_9MYCO</name>
<evidence type="ECO:0000259" key="7">
    <source>
        <dbReference type="PROSITE" id="PS50850"/>
    </source>
</evidence>
<evidence type="ECO:0000256" key="6">
    <source>
        <dbReference type="SAM" id="Phobius"/>
    </source>
</evidence>
<organism evidence="8 9">
    <name type="scientific">Mycolicibacterium murale</name>
    <dbReference type="NCBI Taxonomy" id="182220"/>
    <lineage>
        <taxon>Bacteria</taxon>
        <taxon>Bacillati</taxon>
        <taxon>Actinomycetota</taxon>
        <taxon>Actinomycetes</taxon>
        <taxon>Mycobacteriales</taxon>
        <taxon>Mycobacteriaceae</taxon>
        <taxon>Mycolicibacterium</taxon>
    </lineage>
</organism>
<keyword evidence="4 6" id="KW-0472">Membrane</keyword>
<keyword evidence="2 6" id="KW-0812">Transmembrane</keyword>
<feature type="transmembrane region" description="Helical" evidence="6">
    <location>
        <begin position="33"/>
        <end position="54"/>
    </location>
</feature>
<dbReference type="GO" id="GO:0022857">
    <property type="term" value="F:transmembrane transporter activity"/>
    <property type="evidence" value="ECO:0007669"/>
    <property type="project" value="InterPro"/>
</dbReference>
<dbReference type="PROSITE" id="PS50850">
    <property type="entry name" value="MFS"/>
    <property type="match status" value="1"/>
</dbReference>
<feature type="region of interest" description="Disordered" evidence="5">
    <location>
        <begin position="240"/>
        <end position="269"/>
    </location>
</feature>
<keyword evidence="3 6" id="KW-1133">Transmembrane helix</keyword>
<dbReference type="PANTHER" id="PTHR23523:SF1">
    <property type="entry name" value="CYANATE TRANSPORT PROTEIN CYNX"/>
    <property type="match status" value="1"/>
</dbReference>
<comment type="caution">
    <text evidence="8">The sequence shown here is derived from an EMBL/GenBank/DDBJ whole genome shotgun (WGS) entry which is preliminary data.</text>
</comment>
<evidence type="ECO:0000256" key="5">
    <source>
        <dbReference type="SAM" id="MobiDB-lite"/>
    </source>
</evidence>
<protein>
    <recommendedName>
        <fullName evidence="7">Major facilitator superfamily (MFS) profile domain-containing protein</fullName>
    </recommendedName>
</protein>
<keyword evidence="9" id="KW-1185">Reference proteome</keyword>
<evidence type="ECO:0000256" key="1">
    <source>
        <dbReference type="ARBA" id="ARBA00004651"/>
    </source>
</evidence>
<accession>A0A7I9WR61</accession>
<gene>
    <name evidence="8" type="ORF">MMUR_39860</name>
</gene>
<reference evidence="8 9" key="1">
    <citation type="journal article" date="2019" name="Emerg. Microbes Infect.">
        <title>Comprehensive subspecies identification of 175 nontuberculous mycobacteria species based on 7547 genomic profiles.</title>
        <authorList>
            <person name="Matsumoto Y."/>
            <person name="Kinjo T."/>
            <person name="Motooka D."/>
            <person name="Nabeya D."/>
            <person name="Jung N."/>
            <person name="Uechi K."/>
            <person name="Horii T."/>
            <person name="Iida T."/>
            <person name="Fujita J."/>
            <person name="Nakamura S."/>
        </authorList>
    </citation>
    <scope>NUCLEOTIDE SEQUENCE [LARGE SCALE GENOMIC DNA]</scope>
    <source>
        <strain evidence="8 9">JCM 13392</strain>
    </source>
</reference>
<comment type="subcellular location">
    <subcellularLocation>
        <location evidence="1">Cell membrane</location>
        <topology evidence="1">Multi-pass membrane protein</topology>
    </subcellularLocation>
</comment>
<dbReference type="GO" id="GO:0005886">
    <property type="term" value="C:plasma membrane"/>
    <property type="evidence" value="ECO:0007669"/>
    <property type="project" value="UniProtKB-SubCell"/>
</dbReference>
<evidence type="ECO:0000256" key="3">
    <source>
        <dbReference type="ARBA" id="ARBA00022989"/>
    </source>
</evidence>
<dbReference type="InterPro" id="IPR036259">
    <property type="entry name" value="MFS_trans_sf"/>
</dbReference>
<dbReference type="SUPFAM" id="SSF103473">
    <property type="entry name" value="MFS general substrate transporter"/>
    <property type="match status" value="1"/>
</dbReference>
<dbReference type="EMBL" id="BLKT01000003">
    <property type="protein sequence ID" value="GFG59850.1"/>
    <property type="molecule type" value="Genomic_DNA"/>
</dbReference>
<dbReference type="Pfam" id="PF07690">
    <property type="entry name" value="MFS_1"/>
    <property type="match status" value="1"/>
</dbReference>
<evidence type="ECO:0000313" key="8">
    <source>
        <dbReference type="EMBL" id="GFG59850.1"/>
    </source>
</evidence>
<dbReference type="Gene3D" id="1.20.1250.20">
    <property type="entry name" value="MFS general substrate transporter like domains"/>
    <property type="match status" value="1"/>
</dbReference>
<dbReference type="InterPro" id="IPR020846">
    <property type="entry name" value="MFS_dom"/>
</dbReference>
<dbReference type="Proteomes" id="UP000465241">
    <property type="component" value="Unassembled WGS sequence"/>
</dbReference>
<evidence type="ECO:0000256" key="2">
    <source>
        <dbReference type="ARBA" id="ARBA00022692"/>
    </source>
</evidence>